<accession>A0ABZ3D8A4</accession>
<dbReference type="GO" id="GO:0016746">
    <property type="term" value="F:acyltransferase activity"/>
    <property type="evidence" value="ECO:0007669"/>
    <property type="project" value="UniProtKB-KW"/>
</dbReference>
<evidence type="ECO:0000256" key="1">
    <source>
        <dbReference type="ARBA" id="ARBA00005189"/>
    </source>
</evidence>
<keyword evidence="3 5" id="KW-0808">Transferase</keyword>
<dbReference type="InterPro" id="IPR016039">
    <property type="entry name" value="Thiolase-like"/>
</dbReference>
<dbReference type="InterPro" id="IPR020616">
    <property type="entry name" value="Thiolase_N"/>
</dbReference>
<sequence>MKNVVVAGFARSPFHPARRGALAGMRPDDLLAQVFRGLVERSGIDAADIEDALVGCAMPEGEQGLNLGRLAALLAGLPLSVAGATINRFCGSSMSAIHMAAGAILAGAGDLFLCGGVESMSRVPIGGFNPLPNPALARLYPGAYADMGTTAETLARKYEISRAEQEAFALRSQARARAAIEAGHLADEIIPVTTPKGEVVADDGCPRPDSTAEGLAALKPAFDAQGSVTAGTSSPLTDGAAAVLVCTRDYADAHGLRVLARVVALAVSGCAPEIMGIGPVQATRKALRRAGIGVEALDVVELNEAFASQSLACIRDLGLREETVNIDGGAIALGHPLGATGARIVGKAASLLARTGGRYGLATQCIGGGQGIATVLERA</sequence>
<dbReference type="InterPro" id="IPR020615">
    <property type="entry name" value="Thiolase_acyl_enz_int_AS"/>
</dbReference>
<dbReference type="PROSITE" id="PS00737">
    <property type="entry name" value="THIOLASE_2"/>
    <property type="match status" value="1"/>
</dbReference>
<evidence type="ECO:0000259" key="7">
    <source>
        <dbReference type="Pfam" id="PF02803"/>
    </source>
</evidence>
<dbReference type="InterPro" id="IPR020613">
    <property type="entry name" value="Thiolase_CS"/>
</dbReference>
<keyword evidence="4 5" id="KW-0012">Acyltransferase</keyword>
<comment type="pathway">
    <text evidence="1">Lipid metabolism.</text>
</comment>
<dbReference type="PANTHER" id="PTHR43853:SF21">
    <property type="entry name" value="STEROID 3-KETOACYL-COA THIOLASE"/>
    <property type="match status" value="1"/>
</dbReference>
<evidence type="ECO:0000256" key="4">
    <source>
        <dbReference type="ARBA" id="ARBA00023315"/>
    </source>
</evidence>
<dbReference type="NCBIfam" id="TIGR01930">
    <property type="entry name" value="AcCoA-C-Actrans"/>
    <property type="match status" value="1"/>
</dbReference>
<dbReference type="PROSITE" id="PS00098">
    <property type="entry name" value="THIOLASE_1"/>
    <property type="match status" value="1"/>
</dbReference>
<evidence type="ECO:0000313" key="9">
    <source>
        <dbReference type="Proteomes" id="UP001449795"/>
    </source>
</evidence>
<evidence type="ECO:0000313" key="8">
    <source>
        <dbReference type="EMBL" id="XAE44024.1"/>
    </source>
</evidence>
<name>A0ABZ3D8A4_9PROT</name>
<comment type="similarity">
    <text evidence="2 5">Belongs to the thiolase-like superfamily. Thiolase family.</text>
</comment>
<dbReference type="CDD" id="cd00751">
    <property type="entry name" value="thiolase"/>
    <property type="match status" value="1"/>
</dbReference>
<dbReference type="InterPro" id="IPR050215">
    <property type="entry name" value="Thiolase-like_sf_Thiolase"/>
</dbReference>
<dbReference type="RefSeq" id="WP_342629348.1">
    <property type="nucleotide sequence ID" value="NZ_CP152276.1"/>
</dbReference>
<dbReference type="Gene3D" id="3.40.47.10">
    <property type="match status" value="1"/>
</dbReference>
<feature type="domain" description="Thiolase N-terminal" evidence="6">
    <location>
        <begin position="4"/>
        <end position="248"/>
    </location>
</feature>
<dbReference type="Proteomes" id="UP001449795">
    <property type="component" value="Chromosome"/>
</dbReference>
<gene>
    <name evidence="8" type="ORF">AAC691_06215</name>
</gene>
<feature type="domain" description="Thiolase C-terminal" evidence="7">
    <location>
        <begin position="257"/>
        <end position="378"/>
    </location>
</feature>
<evidence type="ECO:0000256" key="3">
    <source>
        <dbReference type="ARBA" id="ARBA00022679"/>
    </source>
</evidence>
<evidence type="ECO:0000256" key="5">
    <source>
        <dbReference type="RuleBase" id="RU003557"/>
    </source>
</evidence>
<protein>
    <submittedName>
        <fullName evidence="8">Thiolase family protein</fullName>
        <ecNumber evidence="8">2.3.1.-</ecNumber>
    </submittedName>
</protein>
<dbReference type="PIRSF" id="PIRSF000429">
    <property type="entry name" value="Ac-CoA_Ac_transf"/>
    <property type="match status" value="1"/>
</dbReference>
<evidence type="ECO:0000256" key="2">
    <source>
        <dbReference type="ARBA" id="ARBA00010982"/>
    </source>
</evidence>
<dbReference type="SUPFAM" id="SSF53901">
    <property type="entry name" value="Thiolase-like"/>
    <property type="match status" value="2"/>
</dbReference>
<evidence type="ECO:0000259" key="6">
    <source>
        <dbReference type="Pfam" id="PF00108"/>
    </source>
</evidence>
<organism evidence="8 9">
    <name type="scientific">Nguyenibacter vanlangensis</name>
    <dbReference type="NCBI Taxonomy" id="1216886"/>
    <lineage>
        <taxon>Bacteria</taxon>
        <taxon>Pseudomonadati</taxon>
        <taxon>Pseudomonadota</taxon>
        <taxon>Alphaproteobacteria</taxon>
        <taxon>Acetobacterales</taxon>
        <taxon>Acetobacteraceae</taxon>
        <taxon>Nguyenibacter</taxon>
    </lineage>
</organism>
<dbReference type="Pfam" id="PF00108">
    <property type="entry name" value="Thiolase_N"/>
    <property type="match status" value="1"/>
</dbReference>
<dbReference type="Pfam" id="PF02803">
    <property type="entry name" value="Thiolase_C"/>
    <property type="match status" value="1"/>
</dbReference>
<reference evidence="8 9" key="1">
    <citation type="submission" date="2024-04" db="EMBL/GenBank/DDBJ databases">
        <title>Complete genome sequence of Nguyenibacter vanlangesis HBCM-1154, a strain capable of nitrogen fixation, IAA production, and phosphorus solubilization isolated from sugarcane soil.</title>
        <authorList>
            <person name="MY HANH P."/>
        </authorList>
    </citation>
    <scope>NUCLEOTIDE SEQUENCE [LARGE SCALE GENOMIC DNA]</scope>
    <source>
        <strain evidence="8 9">HBCM 1154</strain>
    </source>
</reference>
<dbReference type="EMBL" id="CP152276">
    <property type="protein sequence ID" value="XAE44024.1"/>
    <property type="molecule type" value="Genomic_DNA"/>
</dbReference>
<proteinExistence type="inferred from homology"/>
<dbReference type="InterPro" id="IPR002155">
    <property type="entry name" value="Thiolase"/>
</dbReference>
<dbReference type="EC" id="2.3.1.-" evidence="8"/>
<dbReference type="InterPro" id="IPR020617">
    <property type="entry name" value="Thiolase_C"/>
</dbReference>
<dbReference type="PANTHER" id="PTHR43853">
    <property type="entry name" value="3-KETOACYL-COA THIOLASE, PEROXISOMAL"/>
    <property type="match status" value="1"/>
</dbReference>
<keyword evidence="9" id="KW-1185">Reference proteome</keyword>